<evidence type="ECO:0000313" key="3">
    <source>
        <dbReference type="Proteomes" id="UP000004995"/>
    </source>
</evidence>
<dbReference type="Proteomes" id="UP000004995">
    <property type="component" value="Unassembled WGS sequence"/>
</dbReference>
<dbReference type="HOGENOM" id="CLU_2871881_0_0_1"/>
<evidence type="ECO:0000256" key="1">
    <source>
        <dbReference type="SAM" id="MobiDB-lite"/>
    </source>
</evidence>
<organism evidence="2 3">
    <name type="scientific">Setaria italica</name>
    <name type="common">Foxtail millet</name>
    <name type="synonym">Panicum italicum</name>
    <dbReference type="NCBI Taxonomy" id="4555"/>
    <lineage>
        <taxon>Eukaryota</taxon>
        <taxon>Viridiplantae</taxon>
        <taxon>Streptophyta</taxon>
        <taxon>Embryophyta</taxon>
        <taxon>Tracheophyta</taxon>
        <taxon>Spermatophyta</taxon>
        <taxon>Magnoliopsida</taxon>
        <taxon>Liliopsida</taxon>
        <taxon>Poales</taxon>
        <taxon>Poaceae</taxon>
        <taxon>PACMAD clade</taxon>
        <taxon>Panicoideae</taxon>
        <taxon>Panicodae</taxon>
        <taxon>Paniceae</taxon>
        <taxon>Cenchrinae</taxon>
        <taxon>Setaria</taxon>
    </lineage>
</organism>
<dbReference type="EMBL" id="AGNK02002072">
    <property type="status" value="NOT_ANNOTATED_CDS"/>
    <property type="molecule type" value="Genomic_DNA"/>
</dbReference>
<dbReference type="EnsemblPlants" id="KQL16853">
    <property type="protein sequence ID" value="KQL16853"/>
    <property type="gene ID" value="SETIT_025694mg"/>
</dbReference>
<sequence length="64" mass="6407">MPTVTRGRGRSQAEGAPRPGVCEAGGVGGAAVGLGEPRPRRIQAAASLAREPIRETGTIVGGSR</sequence>
<dbReference type="Gramene" id="KQL16853">
    <property type="protein sequence ID" value="KQL16853"/>
    <property type="gene ID" value="SETIT_025694mg"/>
</dbReference>
<reference evidence="2" key="2">
    <citation type="submission" date="2018-08" db="UniProtKB">
        <authorList>
            <consortium name="EnsemblPlants"/>
        </authorList>
    </citation>
    <scope>IDENTIFICATION</scope>
    <source>
        <strain evidence="2">Yugu1</strain>
    </source>
</reference>
<protein>
    <submittedName>
        <fullName evidence="2">Uncharacterized protein</fullName>
    </submittedName>
</protein>
<proteinExistence type="predicted"/>
<reference evidence="3" key="1">
    <citation type="journal article" date="2012" name="Nat. Biotechnol.">
        <title>Reference genome sequence of the model plant Setaria.</title>
        <authorList>
            <person name="Bennetzen J.L."/>
            <person name="Schmutz J."/>
            <person name="Wang H."/>
            <person name="Percifield R."/>
            <person name="Hawkins J."/>
            <person name="Pontaroli A.C."/>
            <person name="Estep M."/>
            <person name="Feng L."/>
            <person name="Vaughn J.N."/>
            <person name="Grimwood J."/>
            <person name="Jenkins J."/>
            <person name="Barry K."/>
            <person name="Lindquist E."/>
            <person name="Hellsten U."/>
            <person name="Deshpande S."/>
            <person name="Wang X."/>
            <person name="Wu X."/>
            <person name="Mitros T."/>
            <person name="Triplett J."/>
            <person name="Yang X."/>
            <person name="Ye C.Y."/>
            <person name="Mauro-Herrera M."/>
            <person name="Wang L."/>
            <person name="Li P."/>
            <person name="Sharma M."/>
            <person name="Sharma R."/>
            <person name="Ronald P.C."/>
            <person name="Panaud O."/>
            <person name="Kellogg E.A."/>
            <person name="Brutnell T.P."/>
            <person name="Doust A.N."/>
            <person name="Tuskan G.A."/>
            <person name="Rokhsar D."/>
            <person name="Devos K.M."/>
        </authorList>
    </citation>
    <scope>NUCLEOTIDE SEQUENCE [LARGE SCALE GENOMIC DNA]</scope>
    <source>
        <strain evidence="3">cv. Yugu1</strain>
    </source>
</reference>
<keyword evidence="3" id="KW-1185">Reference proteome</keyword>
<dbReference type="InParanoid" id="K3ZGJ2"/>
<feature type="region of interest" description="Disordered" evidence="1">
    <location>
        <begin position="1"/>
        <end position="23"/>
    </location>
</feature>
<evidence type="ECO:0000313" key="2">
    <source>
        <dbReference type="EnsemblPlants" id="KQL16853"/>
    </source>
</evidence>
<name>K3ZGJ2_SETIT</name>
<accession>K3ZGJ2</accession>
<dbReference type="AlphaFoldDB" id="K3ZGJ2"/>